<keyword evidence="3" id="KW-1185">Reference proteome</keyword>
<organism evidence="2 3">
    <name type="scientific">Streptomyces gardneri</name>
    <dbReference type="NCBI Taxonomy" id="66892"/>
    <lineage>
        <taxon>Bacteria</taxon>
        <taxon>Bacillati</taxon>
        <taxon>Actinomycetota</taxon>
        <taxon>Actinomycetes</taxon>
        <taxon>Kitasatosporales</taxon>
        <taxon>Streptomycetaceae</taxon>
        <taxon>Streptomyces</taxon>
    </lineage>
</organism>
<evidence type="ECO:0000313" key="3">
    <source>
        <dbReference type="Proteomes" id="UP000315226"/>
    </source>
</evidence>
<dbReference type="InterPro" id="IPR013078">
    <property type="entry name" value="His_Pase_superF_clade-1"/>
</dbReference>
<feature type="compositionally biased region" description="Pro residues" evidence="1">
    <location>
        <begin position="1"/>
        <end position="11"/>
    </location>
</feature>
<dbReference type="InterPro" id="IPR029033">
    <property type="entry name" value="His_PPase_superfam"/>
</dbReference>
<reference evidence="2 3" key="1">
    <citation type="submission" date="2019-06" db="EMBL/GenBank/DDBJ databases">
        <title>Whole genome shotgun sequence of Streptomyces gardneri NBRC 12865.</title>
        <authorList>
            <person name="Hosoyama A."/>
            <person name="Uohara A."/>
            <person name="Ohji S."/>
            <person name="Ichikawa N."/>
        </authorList>
    </citation>
    <scope>NUCLEOTIDE SEQUENCE [LARGE SCALE GENOMIC DNA]</scope>
    <source>
        <strain evidence="2 3">NBRC 12865</strain>
    </source>
</reference>
<protein>
    <submittedName>
        <fullName evidence="2">Phosphoglycerate mutase</fullName>
    </submittedName>
</protein>
<gene>
    <name evidence="2" type="ORF">SGA01_74900</name>
</gene>
<dbReference type="AlphaFoldDB" id="A0A4Y3RWW5"/>
<dbReference type="EMBL" id="BJMN01000070">
    <property type="protein sequence ID" value="GEB61885.1"/>
    <property type="molecule type" value="Genomic_DNA"/>
</dbReference>
<evidence type="ECO:0000313" key="2">
    <source>
        <dbReference type="EMBL" id="GEB61885.1"/>
    </source>
</evidence>
<dbReference type="Pfam" id="PF00300">
    <property type="entry name" value="His_Phos_1"/>
    <property type="match status" value="1"/>
</dbReference>
<comment type="caution">
    <text evidence="2">The sequence shown here is derived from an EMBL/GenBank/DDBJ whole genome shotgun (WGS) entry which is preliminary data.</text>
</comment>
<feature type="compositionally biased region" description="Low complexity" evidence="1">
    <location>
        <begin position="12"/>
        <end position="21"/>
    </location>
</feature>
<dbReference type="Proteomes" id="UP000315226">
    <property type="component" value="Unassembled WGS sequence"/>
</dbReference>
<dbReference type="Gene3D" id="3.40.50.1240">
    <property type="entry name" value="Phosphoglycerate mutase-like"/>
    <property type="match status" value="1"/>
</dbReference>
<proteinExistence type="predicted"/>
<name>A0A4Y3RWW5_9ACTN</name>
<dbReference type="SUPFAM" id="SSF53254">
    <property type="entry name" value="Phosphoglycerate mutase-like"/>
    <property type="match status" value="1"/>
</dbReference>
<sequence length="219" mass="22820">MNTPPNTPPSAPTRAPSHGPSHAPPPERTVRLVLVAPAMSAAQREARFDDGSAVEPVRADPVCLGRSARVLTSPSPRCRGTAELLGLTGAEEVAALAGCAMGRWRGRSLDELAAEEAESVAAWLSDPDATPHGGESLRALRARVADWLGALESGRVWAVVEPDVIRAAVAHAVGAPEAAFWRLDVRPLSSVELTGRAGRWNVGLGSVLSRGTGPTEPVS</sequence>
<evidence type="ECO:0000256" key="1">
    <source>
        <dbReference type="SAM" id="MobiDB-lite"/>
    </source>
</evidence>
<accession>A0A4Y3RWW5</accession>
<feature type="region of interest" description="Disordered" evidence="1">
    <location>
        <begin position="1"/>
        <end position="28"/>
    </location>
</feature>